<evidence type="ECO:0000256" key="6">
    <source>
        <dbReference type="SAM" id="MobiDB-lite"/>
    </source>
</evidence>
<dbReference type="InterPro" id="IPR016039">
    <property type="entry name" value="Thiolase-like"/>
</dbReference>
<reference evidence="9" key="1">
    <citation type="submission" date="2024-02" db="EMBL/GenBank/DDBJ databases">
        <authorList>
            <consortium name="ELIXIR-Norway"/>
            <consortium name="Elixir Norway"/>
        </authorList>
    </citation>
    <scope>NUCLEOTIDE SEQUENCE</scope>
</reference>
<dbReference type="InterPro" id="IPR012328">
    <property type="entry name" value="Chalcone/stilbene_synt_C"/>
</dbReference>
<dbReference type="PANTHER" id="PTHR11877">
    <property type="entry name" value="HYDROXYMETHYLGLUTARYL-COA SYNTHASE"/>
    <property type="match status" value="1"/>
</dbReference>
<dbReference type="Pfam" id="PF00195">
    <property type="entry name" value="Chal_sti_synt_N"/>
    <property type="match status" value="1"/>
</dbReference>
<keyword evidence="5" id="KW-0175">Coiled coil</keyword>
<sequence length="432" mass="47357">MPPASDHGFYNGEGRELDQNGSTKSISRVQEQQGGASVGNLATLLAIGTAVPPFVHEQSSYPDYYFDITQCNHKTELKAKFKRICENLQIEKRYMVVRRDLLEEVPSLVSYMDPSLNDRHQVVMEWVPKLAKEAALNAIKKWGRPVSDITHVVMVTTSVVNMPGVDLIVAKSVGLSPKVRRVMLYQTGCWGGAAALRVAKDLAENNKGARVLVICSDCTAIFFRGPNEHYLDGLVGQGLFGDGAAAVIVGAEPVPQLEHDPMFEIQWSGEMLVPDTETALEGHLMEAGMYYHQSREYTKLVCKSVGEMVDDAREQLVAAEENKQLVDSSCNGLFWAIHPGCAAFLNQIENQFALVPQRLAASRDILRNYGNMQSCSVFFVLDQIHHRSLQAGANTTGEGKQYGLLLATGPGLTIECSLLRSCSIPTSSTHAA</sequence>
<evidence type="ECO:0000313" key="9">
    <source>
        <dbReference type="EMBL" id="CAK9258245.1"/>
    </source>
</evidence>
<keyword evidence="10" id="KW-1185">Reference proteome</keyword>
<evidence type="ECO:0000259" key="8">
    <source>
        <dbReference type="Pfam" id="PF02797"/>
    </source>
</evidence>
<feature type="domain" description="Chalcone/stilbene synthase N-terminal" evidence="7">
    <location>
        <begin position="41"/>
        <end position="253"/>
    </location>
</feature>
<comment type="similarity">
    <text evidence="1 4">Belongs to the thiolase-like superfamily. Chalcone/stilbene synthases family.</text>
</comment>
<dbReference type="InterPro" id="IPR011141">
    <property type="entry name" value="Polyketide_synthase_type-III"/>
</dbReference>
<evidence type="ECO:0000256" key="4">
    <source>
        <dbReference type="RuleBase" id="RU003633"/>
    </source>
</evidence>
<dbReference type="PANTHER" id="PTHR11877:SF14">
    <property type="entry name" value="CHALCONE SYNTHASE"/>
    <property type="match status" value="1"/>
</dbReference>
<dbReference type="Gene3D" id="3.40.47.10">
    <property type="match status" value="2"/>
</dbReference>
<feature type="domain" description="Chalcone/stilbene synthase C-terminal" evidence="8">
    <location>
        <begin position="265"/>
        <end position="422"/>
    </location>
</feature>
<evidence type="ECO:0000256" key="1">
    <source>
        <dbReference type="ARBA" id="ARBA00005531"/>
    </source>
</evidence>
<gene>
    <name evidence="9" type="ORF">CSSPJE1EN1_LOCUS3723</name>
</gene>
<dbReference type="InterPro" id="IPR001099">
    <property type="entry name" value="Chalcone/stilbene_synt_N"/>
</dbReference>
<keyword evidence="2 4" id="KW-0808">Transferase</keyword>
<evidence type="ECO:0000256" key="2">
    <source>
        <dbReference type="ARBA" id="ARBA00022679"/>
    </source>
</evidence>
<proteinExistence type="inferred from homology"/>
<organism evidence="9 10">
    <name type="scientific">Sphagnum jensenii</name>
    <dbReference type="NCBI Taxonomy" id="128206"/>
    <lineage>
        <taxon>Eukaryota</taxon>
        <taxon>Viridiplantae</taxon>
        <taxon>Streptophyta</taxon>
        <taxon>Embryophyta</taxon>
        <taxon>Bryophyta</taxon>
        <taxon>Sphagnophytina</taxon>
        <taxon>Sphagnopsida</taxon>
        <taxon>Sphagnales</taxon>
        <taxon>Sphagnaceae</taxon>
        <taxon>Sphagnum</taxon>
    </lineage>
</organism>
<feature type="compositionally biased region" description="Polar residues" evidence="6">
    <location>
        <begin position="19"/>
        <end position="32"/>
    </location>
</feature>
<dbReference type="Proteomes" id="UP001497444">
    <property type="component" value="Chromosome 11"/>
</dbReference>
<protein>
    <recommendedName>
        <fullName evidence="11">Chalcone synthase</fullName>
    </recommendedName>
</protein>
<dbReference type="EMBL" id="OZ020106">
    <property type="protein sequence ID" value="CAK9258245.1"/>
    <property type="molecule type" value="Genomic_DNA"/>
</dbReference>
<accession>A0ABP0VUT5</accession>
<name>A0ABP0VUT5_9BRYO</name>
<evidence type="ECO:0000256" key="5">
    <source>
        <dbReference type="SAM" id="Coils"/>
    </source>
</evidence>
<keyword evidence="3 4" id="KW-0012">Acyltransferase</keyword>
<evidence type="ECO:0000256" key="3">
    <source>
        <dbReference type="ARBA" id="ARBA00023315"/>
    </source>
</evidence>
<dbReference type="Pfam" id="PF02797">
    <property type="entry name" value="Chal_sti_synt_C"/>
    <property type="match status" value="1"/>
</dbReference>
<evidence type="ECO:0008006" key="11">
    <source>
        <dbReference type="Google" id="ProtNLM"/>
    </source>
</evidence>
<evidence type="ECO:0000259" key="7">
    <source>
        <dbReference type="Pfam" id="PF00195"/>
    </source>
</evidence>
<dbReference type="SUPFAM" id="SSF53901">
    <property type="entry name" value="Thiolase-like"/>
    <property type="match status" value="2"/>
</dbReference>
<dbReference type="CDD" id="cd00831">
    <property type="entry name" value="CHS_like"/>
    <property type="match status" value="1"/>
</dbReference>
<evidence type="ECO:0000313" key="10">
    <source>
        <dbReference type="Proteomes" id="UP001497444"/>
    </source>
</evidence>
<feature type="region of interest" description="Disordered" evidence="6">
    <location>
        <begin position="1"/>
        <end position="32"/>
    </location>
</feature>
<feature type="coiled-coil region" evidence="5">
    <location>
        <begin position="302"/>
        <end position="329"/>
    </location>
</feature>
<dbReference type="PIRSF" id="PIRSF000451">
    <property type="entry name" value="PKS_III"/>
    <property type="match status" value="1"/>
</dbReference>